<feature type="non-terminal residue" evidence="2">
    <location>
        <position position="1"/>
    </location>
</feature>
<gene>
    <name evidence="2" type="ORF">SDJN03_29550</name>
</gene>
<dbReference type="EMBL" id="JAGKQH010000020">
    <property type="protein sequence ID" value="KAG6570635.1"/>
    <property type="molecule type" value="Genomic_DNA"/>
</dbReference>
<comment type="caution">
    <text evidence="2">The sequence shown here is derived from an EMBL/GenBank/DDBJ whole genome shotgun (WGS) entry which is preliminary data.</text>
</comment>
<sequence length="96" mass="10167">MVLRQPAVARENPSSSGGIAPSNKTPPECSFPPPLAGAIYPEFHGFFLLFPARFFTVWTVAGVENGEHSPEVHRLALRLSSSSPGGSECPFVASNG</sequence>
<name>A0AAV6LUP8_9ROSI</name>
<organism evidence="2 3">
    <name type="scientific">Cucurbita argyrosperma subsp. sororia</name>
    <dbReference type="NCBI Taxonomy" id="37648"/>
    <lineage>
        <taxon>Eukaryota</taxon>
        <taxon>Viridiplantae</taxon>
        <taxon>Streptophyta</taxon>
        <taxon>Embryophyta</taxon>
        <taxon>Tracheophyta</taxon>
        <taxon>Spermatophyta</taxon>
        <taxon>Magnoliopsida</taxon>
        <taxon>eudicotyledons</taxon>
        <taxon>Gunneridae</taxon>
        <taxon>Pentapetalae</taxon>
        <taxon>rosids</taxon>
        <taxon>fabids</taxon>
        <taxon>Cucurbitales</taxon>
        <taxon>Cucurbitaceae</taxon>
        <taxon>Cucurbiteae</taxon>
        <taxon>Cucurbita</taxon>
    </lineage>
</organism>
<dbReference type="AlphaFoldDB" id="A0AAV6LUP8"/>
<feature type="region of interest" description="Disordered" evidence="1">
    <location>
        <begin position="1"/>
        <end position="28"/>
    </location>
</feature>
<evidence type="ECO:0000313" key="2">
    <source>
        <dbReference type="EMBL" id="KAG6570635.1"/>
    </source>
</evidence>
<dbReference type="Proteomes" id="UP000685013">
    <property type="component" value="Chromosome 20"/>
</dbReference>
<keyword evidence="3" id="KW-1185">Reference proteome</keyword>
<proteinExistence type="predicted"/>
<accession>A0AAV6LUP8</accession>
<reference evidence="2 3" key="1">
    <citation type="journal article" date="2021" name="Hortic Res">
        <title>The domestication of Cucurbita argyrosperma as revealed by the genome of its wild relative.</title>
        <authorList>
            <person name="Barrera-Redondo J."/>
            <person name="Sanchez-de la Vega G."/>
            <person name="Aguirre-Liguori J.A."/>
            <person name="Castellanos-Morales G."/>
            <person name="Gutierrez-Guerrero Y.T."/>
            <person name="Aguirre-Dugua X."/>
            <person name="Aguirre-Planter E."/>
            <person name="Tenaillon M.I."/>
            <person name="Lira-Saade R."/>
            <person name="Eguiarte L.E."/>
        </authorList>
    </citation>
    <scope>NUCLEOTIDE SEQUENCE [LARGE SCALE GENOMIC DNA]</scope>
    <source>
        <strain evidence="2">JBR-2021</strain>
    </source>
</reference>
<evidence type="ECO:0000313" key="3">
    <source>
        <dbReference type="Proteomes" id="UP000685013"/>
    </source>
</evidence>
<feature type="compositionally biased region" description="Polar residues" evidence="1">
    <location>
        <begin position="12"/>
        <end position="25"/>
    </location>
</feature>
<evidence type="ECO:0000256" key="1">
    <source>
        <dbReference type="SAM" id="MobiDB-lite"/>
    </source>
</evidence>
<protein>
    <submittedName>
        <fullName evidence="2">Uncharacterized protein</fullName>
    </submittedName>
</protein>